<organism evidence="2 3">
    <name type="scientific">Pseudomonas benzenivorans</name>
    <dbReference type="NCBI Taxonomy" id="556533"/>
    <lineage>
        <taxon>Bacteria</taxon>
        <taxon>Pseudomonadati</taxon>
        <taxon>Pseudomonadota</taxon>
        <taxon>Gammaproteobacteria</taxon>
        <taxon>Pseudomonadales</taxon>
        <taxon>Pseudomonadaceae</taxon>
        <taxon>Pseudomonas</taxon>
    </lineage>
</organism>
<evidence type="ECO:0000256" key="1">
    <source>
        <dbReference type="SAM" id="Phobius"/>
    </source>
</evidence>
<keyword evidence="1" id="KW-0472">Membrane</keyword>
<dbReference type="RefSeq" id="WP_255839313.1">
    <property type="nucleotide sequence ID" value="NZ_CP073346.1"/>
</dbReference>
<sequence>MARLKVFYDGACPRCVADRRRYERLSHHDDSVEWLDITGQEQKLRALGIDPYRALTELHVQDEQGRIHRELDAYILLMARTPRLRPLAWLLGLPGLKSILSWCYRHWVLRRLRREGRL</sequence>
<reference evidence="2" key="1">
    <citation type="submission" date="2021-04" db="EMBL/GenBank/DDBJ databases">
        <title>Oceanospirillales bacteria with DddD are important DMSP degraders in coastal seawater.</title>
        <authorList>
            <person name="Liu J."/>
        </authorList>
    </citation>
    <scope>NUCLEOTIDE SEQUENCE</scope>
    <source>
        <strain evidence="2">D13-4</strain>
    </source>
</reference>
<dbReference type="PANTHER" id="PTHR34290:SF2">
    <property type="entry name" value="OS04G0668800 PROTEIN"/>
    <property type="match status" value="1"/>
</dbReference>
<dbReference type="CDD" id="cd01659">
    <property type="entry name" value="TRX_superfamily"/>
    <property type="match status" value="1"/>
</dbReference>
<name>A0ABY5HBB7_9PSED</name>
<dbReference type="Pfam" id="PF04134">
    <property type="entry name" value="DCC1-like"/>
    <property type="match status" value="1"/>
</dbReference>
<gene>
    <name evidence="2" type="ORF">KDW96_04895</name>
</gene>
<accession>A0ABY5HBB7</accession>
<proteinExistence type="predicted"/>
<dbReference type="PANTHER" id="PTHR34290">
    <property type="entry name" value="SI:CH73-390P7.2"/>
    <property type="match status" value="1"/>
</dbReference>
<dbReference type="Proteomes" id="UP001059672">
    <property type="component" value="Chromosome"/>
</dbReference>
<protein>
    <submittedName>
        <fullName evidence="2">DUF393 domain-containing protein</fullName>
    </submittedName>
</protein>
<keyword evidence="1" id="KW-1133">Transmembrane helix</keyword>
<dbReference type="InterPro" id="IPR007263">
    <property type="entry name" value="DCC1-like"/>
</dbReference>
<dbReference type="EMBL" id="CP073346">
    <property type="protein sequence ID" value="UTW08659.1"/>
    <property type="molecule type" value="Genomic_DNA"/>
</dbReference>
<evidence type="ECO:0000313" key="2">
    <source>
        <dbReference type="EMBL" id="UTW08659.1"/>
    </source>
</evidence>
<dbReference type="InterPro" id="IPR044691">
    <property type="entry name" value="DCC1_Trx"/>
</dbReference>
<evidence type="ECO:0000313" key="3">
    <source>
        <dbReference type="Proteomes" id="UP001059672"/>
    </source>
</evidence>
<feature type="transmembrane region" description="Helical" evidence="1">
    <location>
        <begin position="87"/>
        <end position="104"/>
    </location>
</feature>
<keyword evidence="1" id="KW-0812">Transmembrane</keyword>
<keyword evidence="3" id="KW-1185">Reference proteome</keyword>